<keyword evidence="2" id="KW-0812">Transmembrane</keyword>
<feature type="region of interest" description="Disordered" evidence="1">
    <location>
        <begin position="319"/>
        <end position="345"/>
    </location>
</feature>
<feature type="region of interest" description="Disordered" evidence="1">
    <location>
        <begin position="101"/>
        <end position="125"/>
    </location>
</feature>
<dbReference type="KEGG" id="nte:NEUTE1DRAFT48267"/>
<dbReference type="AlphaFoldDB" id="F8MTS0"/>
<feature type="region of interest" description="Disordered" evidence="1">
    <location>
        <begin position="354"/>
        <end position="373"/>
    </location>
</feature>
<sequence length="822" mass="90419">MDKLLTWPATGYLFSVFLIATIGISFSANLELRIRGVSIEHLDAPSSLWWVVSRHHRYLNISAWKSLFLLTYSHPTLPRQTKVAMESSRASERRRCCAMTPLGFSRSPSSSPLDDSDLEDENNDTLGTDNVWVDVDAVFPPAPATSPTRGDDELADVGMARLPAPHPSVEHDENSLKTVDSADSTPIPTNVRSKGSKSNADLGGYYFRQVMHLLERKHQDIMFYEDVENHSIMHLDWASEVRDIQETQASRNHKSEEGTGLASKLEWGKTLFFGDWLYADNGQREYYMEIQIKHVSGDDDQVIRNLGMNPNEVWIGMGCAKDTPAPGGDKRSLSSNSSKMSAVQPKKLLLSSLAGTHSGFPSSPSEERGSEELEDIATRALTKMSRHRPLPTTPTNTSSSAHNNHGDATPKTVHVGSEDIDLCSPNATVNSPSDSRWTPLNLSSRIAATSKSEQDVAAGPSTDQAPPSPRPAFAQLFGSRSPQLESDRPIGTGIPRSKPLVPHSTSFDSIDDEGDITMSDDNVGETGDNGGGETYEGDTTQSEIVIPGTPSRSPSPPSSPIKYSPDSDQHQMAESSTSKENQNSRDTHHSLRDSLTPGHNTLNRLCTPELNGSFAARKKRSSIYTVRVVAFSTELSQNENGFSGPPSSQRHATLLGHGGWVCPPFEERVAKWMADYGHLPLSCSAIPEHEKKQHNNPPQTRCRALPVMFDGSVDDPPRYYGEPAPVWWELGDPCLEDVYWMVWQLLSGKQFIGFKRGTGFGFPRTHTSGDDALLERCPFKSPSGEAGVGSLVKGEEIRLRKMRADKEKKEWEGMVNLKGGEE</sequence>
<feature type="compositionally biased region" description="Acidic residues" evidence="1">
    <location>
        <begin position="114"/>
        <end position="123"/>
    </location>
</feature>
<keyword evidence="4" id="KW-1185">Reference proteome</keyword>
<keyword evidence="2" id="KW-1133">Transmembrane helix</keyword>
<feature type="region of interest" description="Disordered" evidence="1">
    <location>
        <begin position="449"/>
        <end position="605"/>
    </location>
</feature>
<dbReference type="Proteomes" id="UP000008065">
    <property type="component" value="Unassembled WGS sequence"/>
</dbReference>
<proteinExistence type="predicted"/>
<protein>
    <submittedName>
        <fullName evidence="3">Uncharacterized protein</fullName>
    </submittedName>
</protein>
<evidence type="ECO:0000313" key="3">
    <source>
        <dbReference type="EMBL" id="EGO55402.1"/>
    </source>
</evidence>
<feature type="region of interest" description="Disordered" evidence="1">
    <location>
        <begin position="165"/>
        <end position="197"/>
    </location>
</feature>
<evidence type="ECO:0000256" key="1">
    <source>
        <dbReference type="SAM" id="MobiDB-lite"/>
    </source>
</evidence>
<keyword evidence="2" id="KW-0472">Membrane</keyword>
<evidence type="ECO:0000313" key="4">
    <source>
        <dbReference type="Proteomes" id="UP000008065"/>
    </source>
</evidence>
<organism evidence="3 4">
    <name type="scientific">Neurospora tetrasperma (strain FGSC 2508 / ATCC MYA-4615 / P0657)</name>
    <dbReference type="NCBI Taxonomy" id="510951"/>
    <lineage>
        <taxon>Eukaryota</taxon>
        <taxon>Fungi</taxon>
        <taxon>Dikarya</taxon>
        <taxon>Ascomycota</taxon>
        <taxon>Pezizomycotina</taxon>
        <taxon>Sordariomycetes</taxon>
        <taxon>Sordariomycetidae</taxon>
        <taxon>Sordariales</taxon>
        <taxon>Sordariaceae</taxon>
        <taxon>Neurospora</taxon>
    </lineage>
</organism>
<dbReference type="OrthoDB" id="5243726at2759"/>
<dbReference type="GeneID" id="20828147"/>
<feature type="transmembrane region" description="Helical" evidence="2">
    <location>
        <begin position="12"/>
        <end position="32"/>
    </location>
</feature>
<feature type="compositionally biased region" description="Polar residues" evidence="1">
    <location>
        <begin position="176"/>
        <end position="197"/>
    </location>
</feature>
<dbReference type="VEuPathDB" id="FungiDB:NEUTE1DRAFT_48267"/>
<dbReference type="EMBL" id="GL891306">
    <property type="protein sequence ID" value="EGO55402.1"/>
    <property type="molecule type" value="Genomic_DNA"/>
</dbReference>
<dbReference type="HOGENOM" id="CLU_379542_0_0_1"/>
<feature type="region of interest" description="Disordered" evidence="1">
    <location>
        <begin position="381"/>
        <end position="413"/>
    </location>
</feature>
<feature type="compositionally biased region" description="Basic and acidic residues" evidence="1">
    <location>
        <begin position="582"/>
        <end position="592"/>
    </location>
</feature>
<name>F8MTS0_NEUT8</name>
<feature type="compositionally biased region" description="Polar residues" evidence="1">
    <location>
        <begin position="572"/>
        <end position="581"/>
    </location>
</feature>
<gene>
    <name evidence="3" type="ORF">NEUTE1DRAFT_48267</name>
</gene>
<reference evidence="4" key="1">
    <citation type="journal article" date="2011" name="Genetics">
        <title>Massive changes in genome architecture accompany the transition to self-fertility in the filamentous fungus Neurospora tetrasperma.</title>
        <authorList>
            <person name="Ellison C.E."/>
            <person name="Stajich J.E."/>
            <person name="Jacobson D.J."/>
            <person name="Natvig D.O."/>
            <person name="Lapidus A."/>
            <person name="Foster B."/>
            <person name="Aerts A."/>
            <person name="Riley R."/>
            <person name="Lindquist E.A."/>
            <person name="Grigoriev I.V."/>
            <person name="Taylor J.W."/>
        </authorList>
    </citation>
    <scope>NUCLEOTIDE SEQUENCE [LARGE SCALE GENOMIC DNA]</scope>
    <source>
        <strain evidence="4">FGSC 2508 / P0657</strain>
    </source>
</reference>
<dbReference type="RefSeq" id="XP_009852837.1">
    <property type="nucleotide sequence ID" value="XM_009854535.1"/>
</dbReference>
<accession>F8MTS0</accession>
<evidence type="ECO:0000256" key="2">
    <source>
        <dbReference type="SAM" id="Phobius"/>
    </source>
</evidence>